<dbReference type="Proteomes" id="UP000601223">
    <property type="component" value="Unassembled WGS sequence"/>
</dbReference>
<gene>
    <name evidence="2" type="ORF">Cba03nite_73310</name>
</gene>
<dbReference type="Gene3D" id="3.90.25.10">
    <property type="entry name" value="UDP-galactose 4-epimerase, domain 1"/>
    <property type="match status" value="1"/>
</dbReference>
<comment type="caution">
    <text evidence="2">The sequence shown here is derived from an EMBL/GenBank/DDBJ whole genome shotgun (WGS) entry which is preliminary data.</text>
</comment>
<dbReference type="InterPro" id="IPR051604">
    <property type="entry name" value="Ergot_Alk_Oxidoreductase"/>
</dbReference>
<dbReference type="CDD" id="cd05269">
    <property type="entry name" value="TMR_SDR_a"/>
    <property type="match status" value="1"/>
</dbReference>
<dbReference type="SUPFAM" id="SSF51735">
    <property type="entry name" value="NAD(P)-binding Rossmann-fold domains"/>
    <property type="match status" value="1"/>
</dbReference>
<organism evidence="2 3">
    <name type="scientific">Catellatospora bangladeshensis</name>
    <dbReference type="NCBI Taxonomy" id="310355"/>
    <lineage>
        <taxon>Bacteria</taxon>
        <taxon>Bacillati</taxon>
        <taxon>Actinomycetota</taxon>
        <taxon>Actinomycetes</taxon>
        <taxon>Micromonosporales</taxon>
        <taxon>Micromonosporaceae</taxon>
        <taxon>Catellatospora</taxon>
    </lineage>
</organism>
<name>A0A8J3JJK1_9ACTN</name>
<dbReference type="RefSeq" id="WP_203756632.1">
    <property type="nucleotide sequence ID" value="NZ_BONF01000056.1"/>
</dbReference>
<protein>
    <submittedName>
        <fullName evidence="2">NAD(P)-dependent oxidoreductase</fullName>
    </submittedName>
</protein>
<dbReference type="InterPro" id="IPR036291">
    <property type="entry name" value="NAD(P)-bd_dom_sf"/>
</dbReference>
<sequence>MTILVTGATGTVSGALLGALAAHPSLKVRALVRDPAKAPAGVEVAVGDLEQPHTLADAFAGVETLWLLTAMGPTAPHASSNALWAARQAGVRHVVRLSAIGAAHDAPTRNGRLHALSDAELRASGPAWTVIRPAFFLQNLLGSINGGVLYGATGQGRLSPIDVRDIAAFGAAVLADPSPHAGRSYTITGPESLSMRDAAARIGAAYQDVPAGDVVSGMRSAGMPDWVADVTGEYLAAYAANWGDFVTPDFAAVMGRPARDFAAFARDHGLIVG</sequence>
<dbReference type="PANTHER" id="PTHR43162:SF1">
    <property type="entry name" value="PRESTALK A DIFFERENTIATION PROTEIN A"/>
    <property type="match status" value="1"/>
</dbReference>
<proteinExistence type="predicted"/>
<dbReference type="Gene3D" id="3.40.50.720">
    <property type="entry name" value="NAD(P)-binding Rossmann-like Domain"/>
    <property type="match status" value="1"/>
</dbReference>
<reference evidence="2 3" key="1">
    <citation type="submission" date="2021-01" db="EMBL/GenBank/DDBJ databases">
        <title>Whole genome shotgun sequence of Catellatospora bangladeshensis NBRC 107357.</title>
        <authorList>
            <person name="Komaki H."/>
            <person name="Tamura T."/>
        </authorList>
    </citation>
    <scope>NUCLEOTIDE SEQUENCE [LARGE SCALE GENOMIC DNA]</scope>
    <source>
        <strain evidence="2 3">NBRC 107357</strain>
    </source>
</reference>
<evidence type="ECO:0000313" key="3">
    <source>
        <dbReference type="Proteomes" id="UP000601223"/>
    </source>
</evidence>
<keyword evidence="3" id="KW-1185">Reference proteome</keyword>
<evidence type="ECO:0000313" key="2">
    <source>
        <dbReference type="EMBL" id="GIF85982.1"/>
    </source>
</evidence>
<feature type="domain" description="NAD(P)-binding" evidence="1">
    <location>
        <begin position="7"/>
        <end position="177"/>
    </location>
</feature>
<dbReference type="AlphaFoldDB" id="A0A8J3JJK1"/>
<dbReference type="EMBL" id="BONF01000056">
    <property type="protein sequence ID" value="GIF85982.1"/>
    <property type="molecule type" value="Genomic_DNA"/>
</dbReference>
<dbReference type="InterPro" id="IPR016040">
    <property type="entry name" value="NAD(P)-bd_dom"/>
</dbReference>
<evidence type="ECO:0000259" key="1">
    <source>
        <dbReference type="Pfam" id="PF13460"/>
    </source>
</evidence>
<dbReference type="Pfam" id="PF13460">
    <property type="entry name" value="NAD_binding_10"/>
    <property type="match status" value="1"/>
</dbReference>
<dbReference type="PANTHER" id="PTHR43162">
    <property type="match status" value="1"/>
</dbReference>
<accession>A0A8J3JJK1</accession>